<dbReference type="RefSeq" id="WP_071893702.1">
    <property type="nucleotide sequence ID" value="NZ_CP018135.1"/>
</dbReference>
<keyword evidence="2" id="KW-0472">Membrane</keyword>
<sequence length="142" mass="15583">MTQGRNPSDEEWDDLVRRFFESDGVESNGPEYVSSEYVSSESSGREASSPEIPEELNESSGELDEHFVPPEPRPLGVGNPLTVLAWLAAAGGPLLLVLFAIVWRSAPFMAWFGAIALAIAGIGYLWWNLPSERNEFNNGAEL</sequence>
<keyword evidence="2" id="KW-1133">Transmembrane helix</keyword>
<dbReference type="EMBL" id="CP018135">
    <property type="protein sequence ID" value="APF40222.1"/>
    <property type="molecule type" value="Genomic_DNA"/>
</dbReference>
<dbReference type="AlphaFoldDB" id="A0A1L2ZMG9"/>
<evidence type="ECO:0000313" key="3">
    <source>
        <dbReference type="EMBL" id="APF40222.1"/>
    </source>
</evidence>
<gene>
    <name evidence="3" type="ORF">BHE16_03380</name>
</gene>
<accession>A0A1L2ZMG9</accession>
<feature type="transmembrane region" description="Helical" evidence="2">
    <location>
        <begin position="108"/>
        <end position="127"/>
    </location>
</feature>
<keyword evidence="4" id="KW-1185">Reference proteome</keyword>
<evidence type="ECO:0000256" key="2">
    <source>
        <dbReference type="SAM" id="Phobius"/>
    </source>
</evidence>
<name>A0A1L2ZMG9_9MICC</name>
<feature type="transmembrane region" description="Helical" evidence="2">
    <location>
        <begin position="83"/>
        <end position="102"/>
    </location>
</feature>
<feature type="region of interest" description="Disordered" evidence="1">
    <location>
        <begin position="23"/>
        <end position="71"/>
    </location>
</feature>
<feature type="compositionally biased region" description="Low complexity" evidence="1">
    <location>
        <begin position="31"/>
        <end position="51"/>
    </location>
</feature>
<dbReference type="Proteomes" id="UP000183530">
    <property type="component" value="Chromosome"/>
</dbReference>
<dbReference type="STRING" id="556325.BHE16_03380"/>
<evidence type="ECO:0000256" key="1">
    <source>
        <dbReference type="SAM" id="MobiDB-lite"/>
    </source>
</evidence>
<reference evidence="3 4" key="1">
    <citation type="submission" date="2016-11" db="EMBL/GenBank/DDBJ databases">
        <title>Genome sequencing of Zhihengliuella aestuarii B18 antagonistic to Plasmodiophora brassicae.</title>
        <authorList>
            <person name="Luo Y."/>
        </authorList>
    </citation>
    <scope>NUCLEOTIDE SEQUENCE [LARGE SCALE GENOMIC DNA]</scope>
    <source>
        <strain evidence="3 4">B18</strain>
    </source>
</reference>
<dbReference type="KEGG" id="nae:BHE16_03380"/>
<evidence type="ECO:0000313" key="4">
    <source>
        <dbReference type="Proteomes" id="UP000183530"/>
    </source>
</evidence>
<protein>
    <submittedName>
        <fullName evidence="3">Uncharacterized protein</fullName>
    </submittedName>
</protein>
<keyword evidence="2" id="KW-0812">Transmembrane</keyword>
<organism evidence="3 4">
    <name type="scientific">Neomicrococcus aestuarii</name>
    <dbReference type="NCBI Taxonomy" id="556325"/>
    <lineage>
        <taxon>Bacteria</taxon>
        <taxon>Bacillati</taxon>
        <taxon>Actinomycetota</taxon>
        <taxon>Actinomycetes</taxon>
        <taxon>Micrococcales</taxon>
        <taxon>Micrococcaceae</taxon>
        <taxon>Neomicrococcus</taxon>
    </lineage>
</organism>
<proteinExistence type="predicted"/>